<protein>
    <submittedName>
        <fullName evidence="1">Uncharacterized protein</fullName>
    </submittedName>
</protein>
<dbReference type="AlphaFoldDB" id="A0A0F9BXQ9"/>
<feature type="non-terminal residue" evidence="1">
    <location>
        <position position="22"/>
    </location>
</feature>
<proteinExistence type="predicted"/>
<dbReference type="EMBL" id="LAZR01047037">
    <property type="protein sequence ID" value="KKK95154.1"/>
    <property type="molecule type" value="Genomic_DNA"/>
</dbReference>
<gene>
    <name evidence="1" type="ORF">LCGC14_2675680</name>
</gene>
<organism evidence="1">
    <name type="scientific">marine sediment metagenome</name>
    <dbReference type="NCBI Taxonomy" id="412755"/>
    <lineage>
        <taxon>unclassified sequences</taxon>
        <taxon>metagenomes</taxon>
        <taxon>ecological metagenomes</taxon>
    </lineage>
</organism>
<name>A0A0F9BXQ9_9ZZZZ</name>
<reference evidence="1" key="1">
    <citation type="journal article" date="2015" name="Nature">
        <title>Complex archaea that bridge the gap between prokaryotes and eukaryotes.</title>
        <authorList>
            <person name="Spang A."/>
            <person name="Saw J.H."/>
            <person name="Jorgensen S.L."/>
            <person name="Zaremba-Niedzwiedzka K."/>
            <person name="Martijn J."/>
            <person name="Lind A.E."/>
            <person name="van Eijk R."/>
            <person name="Schleper C."/>
            <person name="Guy L."/>
            <person name="Ettema T.J."/>
        </authorList>
    </citation>
    <scope>NUCLEOTIDE SEQUENCE</scope>
</reference>
<sequence length="22" mass="2263">MTAIAKLAALAVPEFVAFTVKA</sequence>
<evidence type="ECO:0000313" key="1">
    <source>
        <dbReference type="EMBL" id="KKK95154.1"/>
    </source>
</evidence>
<comment type="caution">
    <text evidence="1">The sequence shown here is derived from an EMBL/GenBank/DDBJ whole genome shotgun (WGS) entry which is preliminary data.</text>
</comment>
<accession>A0A0F9BXQ9</accession>